<proteinExistence type="predicted"/>
<dbReference type="GO" id="GO:0070941">
    <property type="term" value="P:eisosome assembly"/>
    <property type="evidence" value="ECO:0007669"/>
    <property type="project" value="TreeGrafter"/>
</dbReference>
<accession>A8NNN1</accession>
<feature type="compositionally biased region" description="Pro residues" evidence="2">
    <location>
        <begin position="522"/>
        <end position="542"/>
    </location>
</feature>
<dbReference type="KEGG" id="cci:CC1G_07301"/>
<keyword evidence="1" id="KW-0175">Coiled coil</keyword>
<evidence type="ECO:0000313" key="4">
    <source>
        <dbReference type="Proteomes" id="UP000001861"/>
    </source>
</evidence>
<dbReference type="OrthoDB" id="5599269at2759"/>
<dbReference type="EMBL" id="AACS02000012">
    <property type="protein sequence ID" value="EAU86643.2"/>
    <property type="molecule type" value="Genomic_DNA"/>
</dbReference>
<dbReference type="InterPro" id="IPR028245">
    <property type="entry name" value="PIL1/LSP1"/>
</dbReference>
<name>A8NNN1_COPC7</name>
<feature type="region of interest" description="Disordered" evidence="2">
    <location>
        <begin position="422"/>
        <end position="673"/>
    </location>
</feature>
<evidence type="ECO:0008006" key="5">
    <source>
        <dbReference type="Google" id="ProtNLM"/>
    </source>
</evidence>
<dbReference type="GO" id="GO:0008289">
    <property type="term" value="F:lipid binding"/>
    <property type="evidence" value="ECO:0007669"/>
    <property type="project" value="TreeGrafter"/>
</dbReference>
<evidence type="ECO:0000313" key="3">
    <source>
        <dbReference type="EMBL" id="EAU86643.2"/>
    </source>
</evidence>
<gene>
    <name evidence="3" type="ORF">CC1G_07301</name>
</gene>
<dbReference type="GO" id="GO:0036286">
    <property type="term" value="C:eisosome filament"/>
    <property type="evidence" value="ECO:0007669"/>
    <property type="project" value="TreeGrafter"/>
</dbReference>
<feature type="compositionally biased region" description="Basic and acidic residues" evidence="2">
    <location>
        <begin position="464"/>
        <end position="476"/>
    </location>
</feature>
<feature type="compositionally biased region" description="Polar residues" evidence="2">
    <location>
        <begin position="493"/>
        <end position="503"/>
    </location>
</feature>
<dbReference type="GO" id="GO:0006897">
    <property type="term" value="P:endocytosis"/>
    <property type="evidence" value="ECO:0007669"/>
    <property type="project" value="TreeGrafter"/>
</dbReference>
<feature type="coiled-coil region" evidence="1">
    <location>
        <begin position="165"/>
        <end position="223"/>
    </location>
</feature>
<dbReference type="STRING" id="240176.A8NNN1"/>
<dbReference type="InParanoid" id="A8NNN1"/>
<feature type="region of interest" description="Disordered" evidence="2">
    <location>
        <begin position="383"/>
        <end position="406"/>
    </location>
</feature>
<reference evidence="3 4" key="1">
    <citation type="journal article" date="2010" name="Proc. Natl. Acad. Sci. U.S.A.">
        <title>Insights into evolution of multicellular fungi from the assembled chromosomes of the mushroom Coprinopsis cinerea (Coprinus cinereus).</title>
        <authorList>
            <person name="Stajich J.E."/>
            <person name="Wilke S.K."/>
            <person name="Ahren D."/>
            <person name="Au C.H."/>
            <person name="Birren B.W."/>
            <person name="Borodovsky M."/>
            <person name="Burns C."/>
            <person name="Canback B."/>
            <person name="Casselton L.A."/>
            <person name="Cheng C.K."/>
            <person name="Deng J."/>
            <person name="Dietrich F.S."/>
            <person name="Fargo D.C."/>
            <person name="Farman M.L."/>
            <person name="Gathman A.C."/>
            <person name="Goldberg J."/>
            <person name="Guigo R."/>
            <person name="Hoegger P.J."/>
            <person name="Hooker J.B."/>
            <person name="Huggins A."/>
            <person name="James T.Y."/>
            <person name="Kamada T."/>
            <person name="Kilaru S."/>
            <person name="Kodira C."/>
            <person name="Kues U."/>
            <person name="Kupfer D."/>
            <person name="Kwan H.S."/>
            <person name="Lomsadze A."/>
            <person name="Li W."/>
            <person name="Lilly W.W."/>
            <person name="Ma L.J."/>
            <person name="Mackey A.J."/>
            <person name="Manning G."/>
            <person name="Martin F."/>
            <person name="Muraguchi H."/>
            <person name="Natvig D.O."/>
            <person name="Palmerini H."/>
            <person name="Ramesh M.A."/>
            <person name="Rehmeyer C.J."/>
            <person name="Roe B.A."/>
            <person name="Shenoy N."/>
            <person name="Stanke M."/>
            <person name="Ter-Hovhannisyan V."/>
            <person name="Tunlid A."/>
            <person name="Velagapudi R."/>
            <person name="Vision T.J."/>
            <person name="Zeng Q."/>
            <person name="Zolan M.E."/>
            <person name="Pukkila P.J."/>
        </authorList>
    </citation>
    <scope>NUCLEOTIDE SEQUENCE [LARGE SCALE GENOMIC DNA]</scope>
    <source>
        <strain evidence="4">Okayama-7 / 130 / ATCC MYA-4618 / FGSC 9003</strain>
    </source>
</reference>
<evidence type="ECO:0000256" key="1">
    <source>
        <dbReference type="SAM" id="Coils"/>
    </source>
</evidence>
<evidence type="ECO:0000256" key="2">
    <source>
        <dbReference type="SAM" id="MobiDB-lite"/>
    </source>
</evidence>
<feature type="compositionally biased region" description="Basic and acidic residues" evidence="2">
    <location>
        <begin position="621"/>
        <end position="637"/>
    </location>
</feature>
<feature type="compositionally biased region" description="Pro residues" evidence="2">
    <location>
        <begin position="443"/>
        <end position="455"/>
    </location>
</feature>
<dbReference type="OMA" id="YIPGTKQ"/>
<dbReference type="AlphaFoldDB" id="A8NNN1"/>
<feature type="compositionally biased region" description="Basic and acidic residues" evidence="2">
    <location>
        <begin position="1"/>
        <end position="17"/>
    </location>
</feature>
<dbReference type="GeneID" id="6011686"/>
<organism evidence="3 4">
    <name type="scientific">Coprinopsis cinerea (strain Okayama-7 / 130 / ATCC MYA-4618 / FGSC 9003)</name>
    <name type="common">Inky cap fungus</name>
    <name type="synonym">Hormographiella aspergillata</name>
    <dbReference type="NCBI Taxonomy" id="240176"/>
    <lineage>
        <taxon>Eukaryota</taxon>
        <taxon>Fungi</taxon>
        <taxon>Dikarya</taxon>
        <taxon>Basidiomycota</taxon>
        <taxon>Agaricomycotina</taxon>
        <taxon>Agaricomycetes</taxon>
        <taxon>Agaricomycetidae</taxon>
        <taxon>Agaricales</taxon>
        <taxon>Agaricineae</taxon>
        <taxon>Psathyrellaceae</taxon>
        <taxon>Coprinopsis</taxon>
    </lineage>
</organism>
<dbReference type="Pfam" id="PF13805">
    <property type="entry name" value="Pil1"/>
    <property type="match status" value="1"/>
</dbReference>
<dbReference type="Gene3D" id="1.20.1270.60">
    <property type="entry name" value="Arfaptin homology (AH) domain/BAR domain"/>
    <property type="match status" value="1"/>
</dbReference>
<dbReference type="RefSeq" id="XP_001835159.2">
    <property type="nucleotide sequence ID" value="XM_001835107.2"/>
</dbReference>
<comment type="caution">
    <text evidence="3">The sequence shown here is derived from an EMBL/GenBank/DDBJ whole genome shotgun (WGS) entry which is preliminary data.</text>
</comment>
<dbReference type="Proteomes" id="UP000001861">
    <property type="component" value="Unassembled WGS sequence"/>
</dbReference>
<dbReference type="GO" id="GO:0005886">
    <property type="term" value="C:plasma membrane"/>
    <property type="evidence" value="ECO:0007669"/>
    <property type="project" value="TreeGrafter"/>
</dbReference>
<protein>
    <recommendedName>
        <fullName evidence="5">Sphingolipid long chain base-responsive protein LSP1</fullName>
    </recommendedName>
</protein>
<sequence>MNDCETHLQPDLNHKYSDNLSMSEPRGSEVKNRRLLLHDCGGDDDDGECNDHDENEDMFKSAATKIAHNTTIPSLGGNADLRPLQDLITLEKSVLISLQKLSSDYTKAADALKIWGQTEGDDLGNILTASGNLLLHFSTALSQYAAHGHVIRENLKSIRSREEALDEMRRRRRTVSRKADDAERKLSKMNPEHKNFDSQTDLLNRLKDEIRVLDSDIMTEEAAIGDYKRSCTRTWMGLKFGGLLECCEKGKIAGEFGKLLISEIPEEFTQPGMPRSMYYGHGKVESIMNEADRCIGQVSLSATPGPRQGPPPQLAPQAQDFNVPRPTINTLPLPPKGPNRGLDSPATTSAPYNVDEFGAPTISTPIDTTSPGGRFATFPVKHRQDSYPPPGSFLSGPEPPSLTTRHELGDSFSLSIAEALEAKTGTEDVTSSWRGRLSGEANLPPPEASPLPKIPPAQDNPWAAKDDRLLSADKRPTSPISDDDNALLAYMTSVDNAPSSPESAQAPLPETKKEPENQKPSSPAPPNAPAPVPALEIPPPEEGSPEKHVRIKSTHVEIINNDDEPPEEPEKKSTIHRVPAPTLGPEEERALDAAAARGINLDLDNGFTPPKLSFPGNDEEDSKKPDAEPSDTTDRGRSTAAGGQAANESVPEREPSPLEPPSAPFARREVSPQASFDNAVAESIAKDFRVCSIAWISQSLRFAVSFARLSYDVDEFTSPPPVIAGSESG</sequence>
<dbReference type="PANTHER" id="PTHR31962:SF6">
    <property type="entry name" value="EISOSOME COMPONENT PIL1-DOMAIN-CONTAINING PROTEIN"/>
    <property type="match status" value="1"/>
</dbReference>
<dbReference type="VEuPathDB" id="FungiDB:CC1G_07301"/>
<feature type="region of interest" description="Disordered" evidence="2">
    <location>
        <begin position="299"/>
        <end position="349"/>
    </location>
</feature>
<keyword evidence="4" id="KW-1185">Reference proteome</keyword>
<dbReference type="InterPro" id="IPR027267">
    <property type="entry name" value="AH/BAR_dom_sf"/>
</dbReference>
<feature type="region of interest" description="Disordered" evidence="2">
    <location>
        <begin position="1"/>
        <end position="29"/>
    </location>
</feature>
<dbReference type="eggNOG" id="ENOG502QQ1T">
    <property type="taxonomic scope" value="Eukaryota"/>
</dbReference>
<dbReference type="PANTHER" id="PTHR31962">
    <property type="entry name" value="SPHINGOLIPID LONG CHAIN BASE-RESPONSIVE PROTEIN PIL1"/>
    <property type="match status" value="1"/>
</dbReference>
<dbReference type="HOGENOM" id="CLU_012875_0_0_1"/>